<dbReference type="Pfam" id="PF02518">
    <property type="entry name" value="HATPase_c"/>
    <property type="match status" value="1"/>
</dbReference>
<comment type="caution">
    <text evidence="12">The sequence shown here is derived from an EMBL/GenBank/DDBJ whole genome shotgun (WGS) entry which is preliminary data.</text>
</comment>
<dbReference type="PANTHER" id="PTHR43547:SF2">
    <property type="entry name" value="HYBRID SIGNAL TRANSDUCTION HISTIDINE KINASE C"/>
    <property type="match status" value="1"/>
</dbReference>
<evidence type="ECO:0000256" key="4">
    <source>
        <dbReference type="ARBA" id="ARBA00022553"/>
    </source>
</evidence>
<keyword evidence="6" id="KW-0418">Kinase</keyword>
<keyword evidence="4 8" id="KW-0597">Phosphoprotein</keyword>
<dbReference type="PANTHER" id="PTHR43547">
    <property type="entry name" value="TWO-COMPONENT HISTIDINE KINASE"/>
    <property type="match status" value="1"/>
</dbReference>
<dbReference type="InterPro" id="IPR011006">
    <property type="entry name" value="CheY-like_superfamily"/>
</dbReference>
<dbReference type="CDD" id="cd00082">
    <property type="entry name" value="HisKA"/>
    <property type="match status" value="1"/>
</dbReference>
<dbReference type="InterPro" id="IPR003661">
    <property type="entry name" value="HisK_dim/P_dom"/>
</dbReference>
<keyword evidence="5" id="KW-0808">Transferase</keyword>
<dbReference type="SMART" id="SM00388">
    <property type="entry name" value="HisKA"/>
    <property type="match status" value="1"/>
</dbReference>
<dbReference type="InterPro" id="IPR005467">
    <property type="entry name" value="His_kinase_dom"/>
</dbReference>
<dbReference type="InterPro" id="IPR029016">
    <property type="entry name" value="GAF-like_dom_sf"/>
</dbReference>
<proteinExistence type="predicted"/>
<keyword evidence="14" id="KW-1185">Reference proteome</keyword>
<dbReference type="Gene3D" id="3.30.565.10">
    <property type="entry name" value="Histidine kinase-like ATPase, C-terminal domain"/>
    <property type="match status" value="2"/>
</dbReference>
<evidence type="ECO:0000256" key="2">
    <source>
        <dbReference type="ARBA" id="ARBA00004236"/>
    </source>
</evidence>
<evidence type="ECO:0000256" key="5">
    <source>
        <dbReference type="ARBA" id="ARBA00022679"/>
    </source>
</evidence>
<feature type="region of interest" description="Disordered" evidence="9">
    <location>
        <begin position="549"/>
        <end position="570"/>
    </location>
</feature>
<dbReference type="Gene3D" id="3.30.450.20">
    <property type="entry name" value="PAS domain"/>
    <property type="match status" value="1"/>
</dbReference>
<dbReference type="PROSITE" id="PS50110">
    <property type="entry name" value="RESPONSE_REGULATORY"/>
    <property type="match status" value="1"/>
</dbReference>
<dbReference type="FunFam" id="1.10.287.130:FF:000045">
    <property type="entry name" value="Two-component system sensor histidine kinase/response regulator"/>
    <property type="match status" value="1"/>
</dbReference>
<dbReference type="PROSITE" id="PS50109">
    <property type="entry name" value="HIS_KIN"/>
    <property type="match status" value="1"/>
</dbReference>
<dbReference type="CDD" id="cd16922">
    <property type="entry name" value="HATPase_EvgS-ArcB-TorS-like"/>
    <property type="match status" value="1"/>
</dbReference>
<evidence type="ECO:0000256" key="7">
    <source>
        <dbReference type="ARBA" id="ARBA00023012"/>
    </source>
</evidence>
<dbReference type="EMBL" id="JAAGWH010000013">
    <property type="protein sequence ID" value="NEK93538.1"/>
    <property type="molecule type" value="Genomic_DNA"/>
</dbReference>
<name>A0A6P0EWA8_9ACTN</name>
<dbReference type="InterPro" id="IPR036890">
    <property type="entry name" value="HATPase_C_sf"/>
</dbReference>
<dbReference type="Proteomes" id="UP000468828">
    <property type="component" value="Unassembled WGS sequence"/>
</dbReference>
<evidence type="ECO:0000256" key="3">
    <source>
        <dbReference type="ARBA" id="ARBA00012438"/>
    </source>
</evidence>
<dbReference type="SUPFAM" id="SSF52172">
    <property type="entry name" value="CheY-like"/>
    <property type="match status" value="1"/>
</dbReference>
<evidence type="ECO:0000313" key="14">
    <source>
        <dbReference type="Proteomes" id="UP000468828"/>
    </source>
</evidence>
<dbReference type="SMART" id="SM00448">
    <property type="entry name" value="REC"/>
    <property type="match status" value="1"/>
</dbReference>
<dbReference type="EMBL" id="JAAGWB010000013">
    <property type="protein sequence ID" value="NEN50305.1"/>
    <property type="molecule type" value="Genomic_DNA"/>
</dbReference>
<evidence type="ECO:0000256" key="1">
    <source>
        <dbReference type="ARBA" id="ARBA00000085"/>
    </source>
</evidence>
<evidence type="ECO:0000259" key="11">
    <source>
        <dbReference type="PROSITE" id="PS50110"/>
    </source>
</evidence>
<dbReference type="Gene3D" id="3.40.50.2300">
    <property type="match status" value="1"/>
</dbReference>
<feature type="domain" description="Response regulatory" evidence="11">
    <location>
        <begin position="593"/>
        <end position="708"/>
    </location>
</feature>
<keyword evidence="7" id="KW-0902">Two-component regulatory system</keyword>
<comment type="catalytic activity">
    <reaction evidence="1">
        <text>ATP + protein L-histidine = ADP + protein N-phospho-L-histidine.</text>
        <dbReference type="EC" id="2.7.13.3"/>
    </reaction>
</comment>
<dbReference type="CDD" id="cd16936">
    <property type="entry name" value="HATPase_RsbW-like"/>
    <property type="match status" value="1"/>
</dbReference>
<protein>
    <recommendedName>
        <fullName evidence="3">histidine kinase</fullName>
        <ecNumber evidence="3">2.7.13.3</ecNumber>
    </recommendedName>
</protein>
<dbReference type="InterPro" id="IPR036097">
    <property type="entry name" value="HisK_dim/P_sf"/>
</dbReference>
<gene>
    <name evidence="13" type="ORF">G3R41_05025</name>
    <name evidence="12" type="ORF">GCU67_05025</name>
</gene>
<dbReference type="SUPFAM" id="SSF55874">
    <property type="entry name" value="ATPase domain of HSP90 chaperone/DNA topoisomerase II/histidine kinase"/>
    <property type="match status" value="2"/>
</dbReference>
<feature type="region of interest" description="Disordered" evidence="9">
    <location>
        <begin position="718"/>
        <end position="743"/>
    </location>
</feature>
<dbReference type="RefSeq" id="WP_163609974.1">
    <property type="nucleotide sequence ID" value="NZ_JAAGWB010000013.1"/>
</dbReference>
<evidence type="ECO:0000256" key="8">
    <source>
        <dbReference type="PROSITE-ProRule" id="PRU00169"/>
    </source>
</evidence>
<dbReference type="Gene3D" id="1.10.287.130">
    <property type="match status" value="1"/>
</dbReference>
<dbReference type="SUPFAM" id="SSF55781">
    <property type="entry name" value="GAF domain-like"/>
    <property type="match status" value="1"/>
</dbReference>
<dbReference type="GO" id="GO:0005886">
    <property type="term" value="C:plasma membrane"/>
    <property type="evidence" value="ECO:0007669"/>
    <property type="project" value="UniProtKB-SubCell"/>
</dbReference>
<evidence type="ECO:0000313" key="13">
    <source>
        <dbReference type="EMBL" id="NEN50305.1"/>
    </source>
</evidence>
<dbReference type="PRINTS" id="PR00344">
    <property type="entry name" value="BCTRLSENSOR"/>
</dbReference>
<feature type="compositionally biased region" description="Pro residues" evidence="9">
    <location>
        <begin position="723"/>
        <end position="736"/>
    </location>
</feature>
<feature type="domain" description="Histidine kinase" evidence="10">
    <location>
        <begin position="334"/>
        <end position="550"/>
    </location>
</feature>
<dbReference type="GO" id="GO:0000155">
    <property type="term" value="F:phosphorelay sensor kinase activity"/>
    <property type="evidence" value="ECO:0007669"/>
    <property type="project" value="InterPro"/>
</dbReference>
<dbReference type="EC" id="2.7.13.3" evidence="3"/>
<dbReference type="SUPFAM" id="SSF47384">
    <property type="entry name" value="Homodimeric domain of signal transducing histidine kinase"/>
    <property type="match status" value="1"/>
</dbReference>
<dbReference type="FunFam" id="3.30.565.10:FF:000006">
    <property type="entry name" value="Sensor histidine kinase WalK"/>
    <property type="match status" value="1"/>
</dbReference>
<evidence type="ECO:0000256" key="9">
    <source>
        <dbReference type="SAM" id="MobiDB-lite"/>
    </source>
</evidence>
<evidence type="ECO:0000256" key="6">
    <source>
        <dbReference type="ARBA" id="ARBA00022777"/>
    </source>
</evidence>
<reference evidence="12 14" key="1">
    <citation type="submission" date="2020-01" db="EMBL/GenBank/DDBJ databases">
        <title>the WGS Modestobacter muralis CPCC 204518.</title>
        <authorList>
            <person name="Jiang Z."/>
        </authorList>
    </citation>
    <scope>NUCLEOTIDE SEQUENCE [LARGE SCALE GENOMIC DNA]</scope>
    <source>
        <strain evidence="12 14">DSM 100205</strain>
    </source>
</reference>
<accession>A0A6P0EWA8</accession>
<evidence type="ECO:0000313" key="12">
    <source>
        <dbReference type="EMBL" id="NEK93538.1"/>
    </source>
</evidence>
<evidence type="ECO:0000313" key="15">
    <source>
        <dbReference type="Proteomes" id="UP000471152"/>
    </source>
</evidence>
<sequence>MAPELPAGSDAADLFAGGGEAGRLMAAHGWARTAVGPVESWPQGLRFAVRTVLASRFPMVLTWGPDFLQFYNDAYAPFIGAKHPAIGEDIRVTLAEGWDALAGPVEHAMATREASWLPRLPLLLERAGYREETYFTVSHAPAFGDDGTVAGMHAVCTEVTGEVLGERRQELLHALSTADGALGDEPAVLDGLCAALAGDPLDVPFAAVYLDDDGGLRRAATVGCAPERLPATVADAAGLPGRVSDLRIVGGMWEDRVRHAVALPLTGSAGDRVGVLVLGVSPNRALDEEYRTFLALVAGQVASALGNARAFEAERRRAESLAELDRAKTAFFSDVSHELRTPLTLLLGPISDVLAAEGLPPGARDQLTLARRNGQRLQRLVNDLMDFASIEAGQASAVRVATDLPAFTAELAGVLRAGAERAGLSLTVDCPPLPHPAAVDPRMWEKVVLNLLSNAVKYTFVGGIEVQLRGTDDAVELTVSDTGIGIPVEELPLVFDRFHRVAGSLARNREGTGIGLALVRELVALHGGTVGVTSEPGRGSTFSVTVPYGTPDAAGDAEHPAAPSEAARGTADVWETDAAPREQPAEPTDSSVTVLVVDDNADMRTYLTRLLAPIWRVQTCADGEEALAAVAEHLPDVVVTDVMMPRLDGFELLQRLRADPATRAVPVLMLTARAGQEAAVEGFDAGVDDYLAKPFQAAELIARLRVAIDRAAGVRAAAGADPAPAPGAPAGPPPTAPRTGPGARADVRALVPASRQPAAPVVPAAAPAPAPPAPPVHFDSWRFPASPRAIPGLRRALRRLLESAGLTEDQAYDLLLAACEAATNAVEHAQDPIEPFIDVTVEASATGVVITVRDYGQWRERGASMDRGRGSTLMSAFADISAVPSPEGTTVTIRASRAA</sequence>
<dbReference type="Proteomes" id="UP000471152">
    <property type="component" value="Unassembled WGS sequence"/>
</dbReference>
<dbReference type="Gene3D" id="3.30.450.40">
    <property type="match status" value="1"/>
</dbReference>
<dbReference type="Pfam" id="PF00072">
    <property type="entry name" value="Response_reg"/>
    <property type="match status" value="1"/>
</dbReference>
<reference evidence="13 15" key="2">
    <citation type="submission" date="2020-02" db="EMBL/GenBank/DDBJ databases">
        <title>The WGS of Modestobacter muralis DSM 100205.</title>
        <authorList>
            <person name="Jiang Z."/>
        </authorList>
    </citation>
    <scope>NUCLEOTIDE SEQUENCE [LARGE SCALE GENOMIC DNA]</scope>
    <source>
        <strain evidence="13 15">DSM 100205</strain>
    </source>
</reference>
<evidence type="ECO:0000259" key="10">
    <source>
        <dbReference type="PROSITE" id="PS50109"/>
    </source>
</evidence>
<dbReference type="InterPro" id="IPR001789">
    <property type="entry name" value="Sig_transdc_resp-reg_receiver"/>
</dbReference>
<dbReference type="Pfam" id="PF13581">
    <property type="entry name" value="HATPase_c_2"/>
    <property type="match status" value="1"/>
</dbReference>
<dbReference type="InterPro" id="IPR004358">
    <property type="entry name" value="Sig_transdc_His_kin-like_C"/>
</dbReference>
<dbReference type="SMART" id="SM00387">
    <property type="entry name" value="HATPase_c"/>
    <property type="match status" value="1"/>
</dbReference>
<dbReference type="InterPro" id="IPR003594">
    <property type="entry name" value="HATPase_dom"/>
</dbReference>
<dbReference type="Pfam" id="PF00512">
    <property type="entry name" value="HisKA"/>
    <property type="match status" value="1"/>
</dbReference>
<feature type="modified residue" description="4-aspartylphosphate" evidence="8">
    <location>
        <position position="641"/>
    </location>
</feature>
<dbReference type="AlphaFoldDB" id="A0A6P0EWA8"/>
<organism evidence="12 14">
    <name type="scientific">Modestobacter muralis</name>
    <dbReference type="NCBI Taxonomy" id="1608614"/>
    <lineage>
        <taxon>Bacteria</taxon>
        <taxon>Bacillati</taxon>
        <taxon>Actinomycetota</taxon>
        <taxon>Actinomycetes</taxon>
        <taxon>Geodermatophilales</taxon>
        <taxon>Geodermatophilaceae</taxon>
        <taxon>Modestobacter</taxon>
    </lineage>
</organism>
<comment type="subcellular location">
    <subcellularLocation>
        <location evidence="2">Cell membrane</location>
    </subcellularLocation>
</comment>